<keyword evidence="5" id="KW-0131">Cell cycle</keyword>
<protein>
    <recommendedName>
        <fullName evidence="9">Anaphase-promoting complex subunit 13</fullName>
    </recommendedName>
</protein>
<name>A0A8H3ITH1_9LECA</name>
<dbReference type="AlphaFoldDB" id="A0A8H3ITH1"/>
<dbReference type="GO" id="GO:0051301">
    <property type="term" value="P:cell division"/>
    <property type="evidence" value="ECO:0007669"/>
    <property type="project" value="UniProtKB-KW"/>
</dbReference>
<evidence type="ECO:0008006" key="9">
    <source>
        <dbReference type="Google" id="ProtNLM"/>
    </source>
</evidence>
<feature type="region of interest" description="Disordered" evidence="6">
    <location>
        <begin position="31"/>
        <end position="56"/>
    </location>
</feature>
<evidence type="ECO:0000256" key="2">
    <source>
        <dbReference type="ARBA" id="ARBA00022618"/>
    </source>
</evidence>
<evidence type="ECO:0000313" key="7">
    <source>
        <dbReference type="EMBL" id="CAF9925779.1"/>
    </source>
</evidence>
<dbReference type="EMBL" id="CAJPDQ010000024">
    <property type="protein sequence ID" value="CAF9925779.1"/>
    <property type="molecule type" value="Genomic_DNA"/>
</dbReference>
<keyword evidence="2" id="KW-0132">Cell division</keyword>
<dbReference type="PANTHER" id="PTHR28526:SF1">
    <property type="entry name" value="ANAPHASE-PROMOTING COMPLEX SUBUNIT 13"/>
    <property type="match status" value="1"/>
</dbReference>
<evidence type="ECO:0000256" key="6">
    <source>
        <dbReference type="SAM" id="MobiDB-lite"/>
    </source>
</evidence>
<sequence>MSRDSSRTYLHKAKSQYADWTDDFLRGLQQGQLTAPELQIAAEHQPPNPEDEDDVVPDQHAAFGIQRATQNRREVEWKDLGLEELLAREARGPAGVGGPSAGRGWGAVVRNESGRIDEATREVIRAALGRRERAQIVGSAGGVGRGSNGGSVR</sequence>
<dbReference type="Pfam" id="PF05839">
    <property type="entry name" value="Apc13p"/>
    <property type="match status" value="1"/>
</dbReference>
<organism evidence="7 8">
    <name type="scientific">Gomphillus americanus</name>
    <dbReference type="NCBI Taxonomy" id="1940652"/>
    <lineage>
        <taxon>Eukaryota</taxon>
        <taxon>Fungi</taxon>
        <taxon>Dikarya</taxon>
        <taxon>Ascomycota</taxon>
        <taxon>Pezizomycotina</taxon>
        <taxon>Lecanoromycetes</taxon>
        <taxon>OSLEUM clade</taxon>
        <taxon>Ostropomycetidae</taxon>
        <taxon>Ostropales</taxon>
        <taxon>Graphidaceae</taxon>
        <taxon>Gomphilloideae</taxon>
        <taxon>Gomphillus</taxon>
    </lineage>
</organism>
<evidence type="ECO:0000256" key="5">
    <source>
        <dbReference type="ARBA" id="ARBA00023306"/>
    </source>
</evidence>
<comment type="caution">
    <text evidence="7">The sequence shown here is derived from an EMBL/GenBank/DDBJ whole genome shotgun (WGS) entry which is preliminary data.</text>
</comment>
<evidence type="ECO:0000256" key="3">
    <source>
        <dbReference type="ARBA" id="ARBA00022776"/>
    </source>
</evidence>
<evidence type="ECO:0000256" key="4">
    <source>
        <dbReference type="ARBA" id="ARBA00022786"/>
    </source>
</evidence>
<accession>A0A8H3ITH1</accession>
<keyword evidence="4" id="KW-0833">Ubl conjugation pathway</keyword>
<dbReference type="Proteomes" id="UP000664169">
    <property type="component" value="Unassembled WGS sequence"/>
</dbReference>
<reference evidence="7" key="1">
    <citation type="submission" date="2021-03" db="EMBL/GenBank/DDBJ databases">
        <authorList>
            <person name="Tagirdzhanova G."/>
        </authorList>
    </citation>
    <scope>NUCLEOTIDE SEQUENCE</scope>
</reference>
<keyword evidence="8" id="KW-1185">Reference proteome</keyword>
<keyword evidence="3" id="KW-0498">Mitosis</keyword>
<comment type="similarity">
    <text evidence="1">Belongs to the APC13 family.</text>
</comment>
<dbReference type="PANTHER" id="PTHR28526">
    <property type="entry name" value="ANAPHASE-PROMOTING COMPLEX SUBUNIT 13"/>
    <property type="match status" value="1"/>
</dbReference>
<dbReference type="OrthoDB" id="2351920at2759"/>
<evidence type="ECO:0000256" key="1">
    <source>
        <dbReference type="ARBA" id="ARBA00006940"/>
    </source>
</evidence>
<dbReference type="GO" id="GO:0005680">
    <property type="term" value="C:anaphase-promoting complex"/>
    <property type="evidence" value="ECO:0007669"/>
    <property type="project" value="InterPro"/>
</dbReference>
<proteinExistence type="inferred from homology"/>
<gene>
    <name evidence="7" type="ORF">GOMPHAMPRED_003965</name>
</gene>
<dbReference type="InterPro" id="IPR008401">
    <property type="entry name" value="Apc13"/>
</dbReference>
<evidence type="ECO:0000313" key="8">
    <source>
        <dbReference type="Proteomes" id="UP000664169"/>
    </source>
</evidence>